<evidence type="ECO:0000313" key="1">
    <source>
        <dbReference type="EMBL" id="OQN96311.1"/>
    </source>
</evidence>
<dbReference type="InParanoid" id="A0A1V8SBW4"/>
<comment type="caution">
    <text evidence="1">The sequence shown here is derived from an EMBL/GenBank/DDBJ whole genome shotgun (WGS) entry which is preliminary data.</text>
</comment>
<dbReference type="Proteomes" id="UP000192596">
    <property type="component" value="Unassembled WGS sequence"/>
</dbReference>
<gene>
    <name evidence="1" type="ORF">B0A48_17567</name>
</gene>
<evidence type="ECO:0000313" key="2">
    <source>
        <dbReference type="Proteomes" id="UP000192596"/>
    </source>
</evidence>
<proteinExistence type="predicted"/>
<name>A0A1V8SBW4_9PEZI</name>
<sequence>MTSSVSPGAILQTSATLALMHDQRAQQAASTVAHNTTSAPRFFKLPAEVPIEIYTLCVTADSSCAILDIGLLPNLLKYHPPPMGLVLASRAFYNDSLPHVCQALGELWSARRYFLRLDTMYYLKSSTSPSSYVPVAAKLGRFLQITSRKASFIFKPHIDRSKITLEVSARVPDKCLQGHYHGRLRIRGLPYQSLQGFYST</sequence>
<accession>A0A1V8SBW4</accession>
<dbReference type="AlphaFoldDB" id="A0A1V8SBW4"/>
<keyword evidence="2" id="KW-1185">Reference proteome</keyword>
<protein>
    <submittedName>
        <fullName evidence="1">Uncharacterized protein</fullName>
    </submittedName>
</protein>
<organism evidence="1 2">
    <name type="scientific">Cryoendolithus antarcticus</name>
    <dbReference type="NCBI Taxonomy" id="1507870"/>
    <lineage>
        <taxon>Eukaryota</taxon>
        <taxon>Fungi</taxon>
        <taxon>Dikarya</taxon>
        <taxon>Ascomycota</taxon>
        <taxon>Pezizomycotina</taxon>
        <taxon>Dothideomycetes</taxon>
        <taxon>Dothideomycetidae</taxon>
        <taxon>Cladosporiales</taxon>
        <taxon>Cladosporiaceae</taxon>
        <taxon>Cryoendolithus</taxon>
    </lineage>
</organism>
<dbReference type="EMBL" id="NAJO01000068">
    <property type="protein sequence ID" value="OQN96311.1"/>
    <property type="molecule type" value="Genomic_DNA"/>
</dbReference>
<reference evidence="2" key="1">
    <citation type="submission" date="2017-03" db="EMBL/GenBank/DDBJ databases">
        <title>Genomes of endolithic fungi from Antarctica.</title>
        <authorList>
            <person name="Coleine C."/>
            <person name="Masonjones S."/>
            <person name="Stajich J.E."/>
        </authorList>
    </citation>
    <scope>NUCLEOTIDE SEQUENCE [LARGE SCALE GENOMIC DNA]</scope>
    <source>
        <strain evidence="2">CCFEE 5527</strain>
    </source>
</reference>